<proteinExistence type="predicted"/>
<dbReference type="InterPro" id="IPR010645">
    <property type="entry name" value="MFS_4"/>
</dbReference>
<keyword evidence="3 4" id="KW-0472">Membrane</keyword>
<feature type="transmembrane region" description="Helical" evidence="4">
    <location>
        <begin position="170"/>
        <end position="190"/>
    </location>
</feature>
<dbReference type="PANTHER" id="PTHR23537">
    <property type="match status" value="1"/>
</dbReference>
<feature type="transmembrane region" description="Helical" evidence="4">
    <location>
        <begin position="265"/>
        <end position="285"/>
    </location>
</feature>
<dbReference type="RefSeq" id="WP_007019906.1">
    <property type="nucleotide sequence ID" value="NZ_CH724125.1"/>
</dbReference>
<organism evidence="6 7">
    <name type="scientific">Neptuniibacter caesariensis</name>
    <dbReference type="NCBI Taxonomy" id="207954"/>
    <lineage>
        <taxon>Bacteria</taxon>
        <taxon>Pseudomonadati</taxon>
        <taxon>Pseudomonadota</taxon>
        <taxon>Gammaproteobacteria</taxon>
        <taxon>Oceanospirillales</taxon>
        <taxon>Oceanospirillaceae</taxon>
        <taxon>Neptuniibacter</taxon>
    </lineage>
</organism>
<sequence>MKFRNLHYAWIIVFSGALTLFCCMGLARFALGMLLPSMGATLSLNYTEMGFISTGNFVGYLSAVFVCGSLITQFGEKKTIISGLVMIALSMLVVSQSDSLWLIIGMYFVTGFGSGAANITAMTLVAHWFSKRYRGQAAGYMIIGNGMGIVASGILIPWLNNHWGDEGWRLGWMSFAIIIAVITGLTAMIIRNNPEELSLKAFGEESSGPEEASKNQSSQPLSRTQLISHVGAIYFMFGFTYVIYTTFIVTSLVEEYHFTEAKAGNLWMLIGIISVFSGALFGWVSDKFGRKNGLISVYLMQTCSYLLAASNTGEISLYLSMLLFALTAFSIPAIIAATVSDMLPPAEAGKVFGYVTIFFGIGQIFGPTIAGFIAEVTGGFQTSYLLAASFTFAGILLSFSLPKAAKA</sequence>
<evidence type="ECO:0000256" key="3">
    <source>
        <dbReference type="ARBA" id="ARBA00023136"/>
    </source>
</evidence>
<dbReference type="Pfam" id="PF06779">
    <property type="entry name" value="MFS_4"/>
    <property type="match status" value="1"/>
</dbReference>
<feature type="domain" description="Major facilitator superfamily (MFS) profile" evidence="5">
    <location>
        <begin position="9"/>
        <end position="406"/>
    </location>
</feature>
<keyword evidence="7" id="KW-1185">Reference proteome</keyword>
<feature type="transmembrane region" description="Helical" evidence="4">
    <location>
        <begin position="380"/>
        <end position="401"/>
    </location>
</feature>
<comment type="caution">
    <text evidence="6">The sequence shown here is derived from an EMBL/GenBank/DDBJ whole genome shotgun (WGS) entry which is preliminary data.</text>
</comment>
<feature type="transmembrane region" description="Helical" evidence="4">
    <location>
        <begin position="315"/>
        <end position="339"/>
    </location>
</feature>
<evidence type="ECO:0000256" key="4">
    <source>
        <dbReference type="SAM" id="Phobius"/>
    </source>
</evidence>
<evidence type="ECO:0000313" key="6">
    <source>
        <dbReference type="EMBL" id="EAR61292.1"/>
    </source>
</evidence>
<keyword evidence="2 4" id="KW-1133">Transmembrane helix</keyword>
<dbReference type="EMBL" id="AAOW01000009">
    <property type="protein sequence ID" value="EAR61292.1"/>
    <property type="molecule type" value="Genomic_DNA"/>
</dbReference>
<feature type="transmembrane region" description="Helical" evidence="4">
    <location>
        <begin position="351"/>
        <end position="374"/>
    </location>
</feature>
<feature type="transmembrane region" description="Helical" evidence="4">
    <location>
        <begin position="232"/>
        <end position="253"/>
    </location>
</feature>
<dbReference type="PROSITE" id="PS50850">
    <property type="entry name" value="MFS"/>
    <property type="match status" value="1"/>
</dbReference>
<name>A0A7U8C4D5_NEPCE</name>
<dbReference type="InterPro" id="IPR020846">
    <property type="entry name" value="MFS_dom"/>
</dbReference>
<dbReference type="GO" id="GO:0005886">
    <property type="term" value="C:plasma membrane"/>
    <property type="evidence" value="ECO:0007669"/>
    <property type="project" value="TreeGrafter"/>
</dbReference>
<dbReference type="Proteomes" id="UP000002171">
    <property type="component" value="Unassembled WGS sequence"/>
</dbReference>
<feature type="transmembrane region" description="Helical" evidence="4">
    <location>
        <begin position="101"/>
        <end position="125"/>
    </location>
</feature>
<reference evidence="6 7" key="1">
    <citation type="submission" date="2006-02" db="EMBL/GenBank/DDBJ databases">
        <authorList>
            <person name="Pinhassi J."/>
            <person name="Pedros-Alio C."/>
            <person name="Ferriera S."/>
            <person name="Johnson J."/>
            <person name="Kravitz S."/>
            <person name="Halpern A."/>
            <person name="Remington K."/>
            <person name="Beeson K."/>
            <person name="Tran B."/>
            <person name="Rogers Y.-H."/>
            <person name="Friedman R."/>
            <person name="Venter J.C."/>
        </authorList>
    </citation>
    <scope>NUCLEOTIDE SEQUENCE [LARGE SCALE GENOMIC DNA]</scope>
    <source>
        <strain evidence="6 7">MED92</strain>
    </source>
</reference>
<evidence type="ECO:0000313" key="7">
    <source>
        <dbReference type="Proteomes" id="UP000002171"/>
    </source>
</evidence>
<evidence type="ECO:0000256" key="2">
    <source>
        <dbReference type="ARBA" id="ARBA00022989"/>
    </source>
</evidence>
<dbReference type="PANTHER" id="PTHR23537:SF1">
    <property type="entry name" value="SUGAR TRANSPORTER"/>
    <property type="match status" value="1"/>
</dbReference>
<evidence type="ECO:0000259" key="5">
    <source>
        <dbReference type="PROSITE" id="PS50850"/>
    </source>
</evidence>
<feature type="transmembrane region" description="Helical" evidence="4">
    <location>
        <begin position="79"/>
        <end position="95"/>
    </location>
</feature>
<dbReference type="InterPro" id="IPR036259">
    <property type="entry name" value="MFS_trans_sf"/>
</dbReference>
<evidence type="ECO:0000256" key="1">
    <source>
        <dbReference type="ARBA" id="ARBA00022692"/>
    </source>
</evidence>
<dbReference type="Gene3D" id="1.20.1250.20">
    <property type="entry name" value="MFS general substrate transporter like domains"/>
    <property type="match status" value="2"/>
</dbReference>
<gene>
    <name evidence="6" type="ORF">MED92_11214</name>
</gene>
<keyword evidence="1 4" id="KW-0812">Transmembrane</keyword>
<feature type="transmembrane region" description="Helical" evidence="4">
    <location>
        <begin position="51"/>
        <end position="72"/>
    </location>
</feature>
<feature type="transmembrane region" description="Helical" evidence="4">
    <location>
        <begin position="7"/>
        <end position="31"/>
    </location>
</feature>
<dbReference type="SUPFAM" id="SSF103473">
    <property type="entry name" value="MFS general substrate transporter"/>
    <property type="match status" value="1"/>
</dbReference>
<dbReference type="GO" id="GO:0022857">
    <property type="term" value="F:transmembrane transporter activity"/>
    <property type="evidence" value="ECO:0007669"/>
    <property type="project" value="InterPro"/>
</dbReference>
<feature type="transmembrane region" description="Helical" evidence="4">
    <location>
        <begin position="137"/>
        <end position="158"/>
    </location>
</feature>
<protein>
    <submittedName>
        <fullName evidence="6">Major facilitator family transporter</fullName>
    </submittedName>
</protein>
<dbReference type="AlphaFoldDB" id="A0A7U8C4D5"/>
<accession>A0A7U8C4D5</accession>